<dbReference type="STRING" id="140314.SAMN04488076_12316"/>
<name>A0A143Z287_9LACT</name>
<gene>
    <name evidence="3" type="ORF">Tpal_2760</name>
</gene>
<keyword evidence="4" id="KW-1185">Reference proteome</keyword>
<evidence type="ECO:0000313" key="4">
    <source>
        <dbReference type="Proteomes" id="UP000242754"/>
    </source>
</evidence>
<keyword evidence="2" id="KW-1005">Bacterial flagellum biogenesis</keyword>
<dbReference type="Pfam" id="PF03963">
    <property type="entry name" value="FlgD"/>
    <property type="match status" value="1"/>
</dbReference>
<proteinExistence type="inferred from homology"/>
<keyword evidence="3" id="KW-0966">Cell projection</keyword>
<reference evidence="3 4" key="1">
    <citation type="submission" date="2016-02" db="EMBL/GenBank/DDBJ databases">
        <authorList>
            <person name="Wen L."/>
            <person name="He K."/>
            <person name="Yang H."/>
        </authorList>
    </citation>
    <scope>NUCLEOTIDE SEQUENCE [LARGE SCALE GENOMIC DNA]</scope>
    <source>
        <strain evidence="3">Trichococcus palustris</strain>
    </source>
</reference>
<dbReference type="AlphaFoldDB" id="A0A143Z287"/>
<evidence type="ECO:0000313" key="3">
    <source>
        <dbReference type="EMBL" id="CZR02539.1"/>
    </source>
</evidence>
<evidence type="ECO:0000256" key="1">
    <source>
        <dbReference type="ARBA" id="ARBA00010577"/>
    </source>
</evidence>
<comment type="similarity">
    <text evidence="1">Belongs to the FlgD family.</text>
</comment>
<dbReference type="OrthoDB" id="280334at2"/>
<sequence>MEISSNFTIGSVDQIVSKKGTSNSDMSMDDFLKILSASLKNPSMSSEEGGNGSTDYMSQMIQFSTMDQLQSLTESLNTTMMMTQQQQALAMIGKEVTVTDDNKIVSGVVEKVSFSNGYATIFMDGKEYYLSNIQAVGE</sequence>
<dbReference type="InterPro" id="IPR005648">
    <property type="entry name" value="FlgD"/>
</dbReference>
<protein>
    <submittedName>
        <fullName evidence="3">Flagellar hook capping protein</fullName>
    </submittedName>
</protein>
<accession>A0A143Z287</accession>
<keyword evidence="3" id="KW-0282">Flagellum</keyword>
<evidence type="ECO:0000256" key="2">
    <source>
        <dbReference type="ARBA" id="ARBA00022795"/>
    </source>
</evidence>
<dbReference type="RefSeq" id="WP_087034256.1">
    <property type="nucleotide sequence ID" value="NZ_FJNE01000013.1"/>
</dbReference>
<dbReference type="GO" id="GO:0044781">
    <property type="term" value="P:bacterial-type flagellum organization"/>
    <property type="evidence" value="ECO:0007669"/>
    <property type="project" value="UniProtKB-KW"/>
</dbReference>
<organism evidence="3 4">
    <name type="scientific">Trichococcus palustris</name>
    <dbReference type="NCBI Taxonomy" id="140314"/>
    <lineage>
        <taxon>Bacteria</taxon>
        <taxon>Bacillati</taxon>
        <taxon>Bacillota</taxon>
        <taxon>Bacilli</taxon>
        <taxon>Lactobacillales</taxon>
        <taxon>Carnobacteriaceae</taxon>
        <taxon>Trichococcus</taxon>
    </lineage>
</organism>
<keyword evidence="3" id="KW-0969">Cilium</keyword>
<dbReference type="EMBL" id="FJNE01000013">
    <property type="protein sequence ID" value="CZR02539.1"/>
    <property type="molecule type" value="Genomic_DNA"/>
</dbReference>
<dbReference type="Proteomes" id="UP000242754">
    <property type="component" value="Unassembled WGS sequence"/>
</dbReference>